<evidence type="ECO:0000259" key="2">
    <source>
        <dbReference type="PROSITE" id="PS50181"/>
    </source>
</evidence>
<comment type="caution">
    <text evidence="3">The sequence shown here is derived from an EMBL/GenBank/DDBJ whole genome shotgun (WGS) entry which is preliminary data.</text>
</comment>
<protein>
    <recommendedName>
        <fullName evidence="2">F-box domain-containing protein</fullName>
    </recommendedName>
</protein>
<organism evidence="3 4">
    <name type="scientific">Mycena metata</name>
    <dbReference type="NCBI Taxonomy" id="1033252"/>
    <lineage>
        <taxon>Eukaryota</taxon>
        <taxon>Fungi</taxon>
        <taxon>Dikarya</taxon>
        <taxon>Basidiomycota</taxon>
        <taxon>Agaricomycotina</taxon>
        <taxon>Agaricomycetes</taxon>
        <taxon>Agaricomycetidae</taxon>
        <taxon>Agaricales</taxon>
        <taxon>Marasmiineae</taxon>
        <taxon>Mycenaceae</taxon>
        <taxon>Mycena</taxon>
    </lineage>
</organism>
<gene>
    <name evidence="3" type="ORF">B0H16DRAFT_1454893</name>
</gene>
<dbReference type="InterPro" id="IPR001810">
    <property type="entry name" value="F-box_dom"/>
</dbReference>
<dbReference type="CDD" id="cd09917">
    <property type="entry name" value="F-box_SF"/>
    <property type="match status" value="1"/>
</dbReference>
<sequence>MTTVTIEQSTVDSGAKLVGMPRRVLVRVMRRLEEKDMASLAATCKTCMLAARQSAWSSCMRFRNLGRSIGTYRHARDSGETHIFKLSNEVLSIVMEMVLPKHLVCFAQTCRTFRDAFRHHMLSATYKAINTVHLPPAEFMETLLLTSSIIAGSVPANILTGSSFAPNDLDVVSPASEEDTIITILTNYGFDLSESKTPRGMQGTLRMVHTLTKLGKKLRLWIATSENPTVPIMLTATTFVMNFITPWGIYCAYPRMTLTKRGLLNYFTDEGHDASEEITYARVMRALNKYTARGVTFQVDDSNWPDLARNHKCFVSASCTQTTRNLYDAAGLHISFPVNHEGYKKYFAQNTRLNSSQTTIWSLGGHFCGSPVLYHRAFSRNMRLHVKRPAIQHDERTENDAGEGHAETQGSQ</sequence>
<dbReference type="Proteomes" id="UP001215598">
    <property type="component" value="Unassembled WGS sequence"/>
</dbReference>
<proteinExistence type="predicted"/>
<dbReference type="InterPro" id="IPR036047">
    <property type="entry name" value="F-box-like_dom_sf"/>
</dbReference>
<dbReference type="EMBL" id="JARKIB010000028">
    <property type="protein sequence ID" value="KAJ7764353.1"/>
    <property type="molecule type" value="Genomic_DNA"/>
</dbReference>
<dbReference type="PROSITE" id="PS50181">
    <property type="entry name" value="FBOX"/>
    <property type="match status" value="1"/>
</dbReference>
<dbReference type="AlphaFoldDB" id="A0AAD7JJY6"/>
<feature type="domain" description="F-box" evidence="2">
    <location>
        <begin position="14"/>
        <end position="59"/>
    </location>
</feature>
<accession>A0AAD7JJY6</accession>
<feature type="compositionally biased region" description="Basic and acidic residues" evidence="1">
    <location>
        <begin position="391"/>
        <end position="406"/>
    </location>
</feature>
<dbReference type="SUPFAM" id="SSF81383">
    <property type="entry name" value="F-box domain"/>
    <property type="match status" value="1"/>
</dbReference>
<feature type="region of interest" description="Disordered" evidence="1">
    <location>
        <begin position="389"/>
        <end position="412"/>
    </location>
</feature>
<reference evidence="3" key="1">
    <citation type="submission" date="2023-03" db="EMBL/GenBank/DDBJ databases">
        <title>Massive genome expansion in bonnet fungi (Mycena s.s.) driven by repeated elements and novel gene families across ecological guilds.</title>
        <authorList>
            <consortium name="Lawrence Berkeley National Laboratory"/>
            <person name="Harder C.B."/>
            <person name="Miyauchi S."/>
            <person name="Viragh M."/>
            <person name="Kuo A."/>
            <person name="Thoen E."/>
            <person name="Andreopoulos B."/>
            <person name="Lu D."/>
            <person name="Skrede I."/>
            <person name="Drula E."/>
            <person name="Henrissat B."/>
            <person name="Morin E."/>
            <person name="Kohler A."/>
            <person name="Barry K."/>
            <person name="LaButti K."/>
            <person name="Morin E."/>
            <person name="Salamov A."/>
            <person name="Lipzen A."/>
            <person name="Mereny Z."/>
            <person name="Hegedus B."/>
            <person name="Baldrian P."/>
            <person name="Stursova M."/>
            <person name="Weitz H."/>
            <person name="Taylor A."/>
            <person name="Grigoriev I.V."/>
            <person name="Nagy L.G."/>
            <person name="Martin F."/>
            <person name="Kauserud H."/>
        </authorList>
    </citation>
    <scope>NUCLEOTIDE SEQUENCE</scope>
    <source>
        <strain evidence="3">CBHHK182m</strain>
    </source>
</reference>
<evidence type="ECO:0000313" key="4">
    <source>
        <dbReference type="Proteomes" id="UP001215598"/>
    </source>
</evidence>
<dbReference type="Pfam" id="PF00646">
    <property type="entry name" value="F-box"/>
    <property type="match status" value="1"/>
</dbReference>
<keyword evidence="4" id="KW-1185">Reference proteome</keyword>
<evidence type="ECO:0000256" key="1">
    <source>
        <dbReference type="SAM" id="MobiDB-lite"/>
    </source>
</evidence>
<name>A0AAD7JJY6_9AGAR</name>
<evidence type="ECO:0000313" key="3">
    <source>
        <dbReference type="EMBL" id="KAJ7764353.1"/>
    </source>
</evidence>